<dbReference type="EMBL" id="MW633168">
    <property type="protein sequence ID" value="QVW28028.1"/>
    <property type="molecule type" value="Genomic_DNA"/>
</dbReference>
<evidence type="ECO:0000313" key="2">
    <source>
        <dbReference type="Proteomes" id="UP000828118"/>
    </source>
</evidence>
<dbReference type="Proteomes" id="UP000828118">
    <property type="component" value="Segment"/>
</dbReference>
<evidence type="ECO:0000313" key="1">
    <source>
        <dbReference type="EMBL" id="QVW28028.1"/>
    </source>
</evidence>
<name>A0AAE7UWU0_9CAUD</name>
<accession>A0AAE7UWU0</accession>
<protein>
    <submittedName>
        <fullName evidence="1">Uncharacterized protein</fullName>
    </submittedName>
</protein>
<proteinExistence type="predicted"/>
<sequence>MFDCHSNNFLSLSYKPSIQYSLLFVNRKDEIFN</sequence>
<organism evidence="1 2">
    <name type="scientific">Enterococcus phage MDA2</name>
    <dbReference type="NCBI Taxonomy" id="2816459"/>
    <lineage>
        <taxon>Viruses</taxon>
        <taxon>Duplodnaviria</taxon>
        <taxon>Heunggongvirae</taxon>
        <taxon>Uroviricota</taxon>
        <taxon>Caudoviricetes</taxon>
        <taxon>Herelleviridae</taxon>
        <taxon>Brockvirinae</taxon>
        <taxon>Kochikohdavirus</taxon>
        <taxon>Kochikohdavirus mda2</taxon>
    </lineage>
</organism>
<reference evidence="1 2" key="1">
    <citation type="submission" date="2021-02" db="EMBL/GenBank/DDBJ databases">
        <title>Isolation and Efficacy of Vancomycin Resistant Enterococci-specific Bacteriophages in Wax Moth Larvae Model Galleria mellonella.</title>
        <authorList>
            <person name="El Haddad L."/>
            <person name="Harb C.P."/>
            <person name="Clark J.R."/>
            <person name="Terwilliger A.L."/>
            <person name="Chaftari C."/>
            <person name="Duna M."/>
            <person name="Youssef S."/>
            <person name="Stibich M."/>
            <person name="Maresso A."/>
            <person name="Chemaly R.F."/>
        </authorList>
    </citation>
    <scope>NUCLEOTIDE SEQUENCE [LARGE SCALE GENOMIC DNA]</scope>
</reference>
<keyword evidence="2" id="KW-1185">Reference proteome</keyword>